<dbReference type="EMBL" id="BAABCP010000001">
    <property type="protein sequence ID" value="GAA3937826.1"/>
    <property type="molecule type" value="Genomic_DNA"/>
</dbReference>
<evidence type="ECO:0000313" key="2">
    <source>
        <dbReference type="EMBL" id="GAA3937826.1"/>
    </source>
</evidence>
<name>A0ABP7N5R4_9MICO</name>
<evidence type="ECO:0000256" key="1">
    <source>
        <dbReference type="SAM" id="Phobius"/>
    </source>
</evidence>
<dbReference type="InterPro" id="IPR021125">
    <property type="entry name" value="DUF2127"/>
</dbReference>
<organism evidence="2 3">
    <name type="scientific">Microbacterium soli</name>
    <dbReference type="NCBI Taxonomy" id="446075"/>
    <lineage>
        <taxon>Bacteria</taxon>
        <taxon>Bacillati</taxon>
        <taxon>Actinomycetota</taxon>
        <taxon>Actinomycetes</taxon>
        <taxon>Micrococcales</taxon>
        <taxon>Microbacteriaceae</taxon>
        <taxon>Microbacterium</taxon>
    </lineage>
</organism>
<dbReference type="Pfam" id="PF09900">
    <property type="entry name" value="DUF2127"/>
    <property type="match status" value="1"/>
</dbReference>
<accession>A0ABP7N5R4</accession>
<feature type="transmembrane region" description="Helical" evidence="1">
    <location>
        <begin position="73"/>
        <end position="96"/>
    </location>
</feature>
<dbReference type="Proteomes" id="UP001501591">
    <property type="component" value="Unassembled WGS sequence"/>
</dbReference>
<evidence type="ECO:0000313" key="3">
    <source>
        <dbReference type="Proteomes" id="UP001501591"/>
    </source>
</evidence>
<feature type="transmembrane region" description="Helical" evidence="1">
    <location>
        <begin position="126"/>
        <end position="145"/>
    </location>
</feature>
<proteinExistence type="predicted"/>
<keyword evidence="3" id="KW-1185">Reference proteome</keyword>
<sequence length="172" mass="18954">MRQRMLDLLFLVGVVGKGIDGLAELVGGVALLVASPAGLQHLAQVVTAHELAEDPHDILANLLLHGVSGLDPATAGFLAGYLLLHGLVKIAIVLALLRGSRRIYPWAIAALTIFLLFQLYELFVTPSVLLIVLTMLDALIVALTWREWRHDRTLRDTARSTIDWVLRRRAVR</sequence>
<keyword evidence="1" id="KW-0812">Transmembrane</keyword>
<comment type="caution">
    <text evidence="2">The sequence shown here is derived from an EMBL/GenBank/DDBJ whole genome shotgun (WGS) entry which is preliminary data.</text>
</comment>
<protein>
    <submittedName>
        <fullName evidence="2">DUF2127 domain-containing protein</fullName>
    </submittedName>
</protein>
<reference evidence="3" key="1">
    <citation type="journal article" date="2019" name="Int. J. Syst. Evol. Microbiol.">
        <title>The Global Catalogue of Microorganisms (GCM) 10K type strain sequencing project: providing services to taxonomists for standard genome sequencing and annotation.</title>
        <authorList>
            <consortium name="The Broad Institute Genomics Platform"/>
            <consortium name="The Broad Institute Genome Sequencing Center for Infectious Disease"/>
            <person name="Wu L."/>
            <person name="Ma J."/>
        </authorList>
    </citation>
    <scope>NUCLEOTIDE SEQUENCE [LARGE SCALE GENOMIC DNA]</scope>
    <source>
        <strain evidence="3">JCM 17024</strain>
    </source>
</reference>
<keyword evidence="1" id="KW-1133">Transmembrane helix</keyword>
<dbReference type="RefSeq" id="WP_344818918.1">
    <property type="nucleotide sequence ID" value="NZ_BAABCP010000001.1"/>
</dbReference>
<keyword evidence="1" id="KW-0472">Membrane</keyword>
<gene>
    <name evidence="2" type="ORF">GCM10022383_15020</name>
</gene>
<feature type="transmembrane region" description="Helical" evidence="1">
    <location>
        <begin position="103"/>
        <end position="120"/>
    </location>
</feature>